<gene>
    <name evidence="2" type="ORF">IAC85_01660</name>
</gene>
<accession>A0A9D0Z0X1</accession>
<feature type="transmembrane region" description="Helical" evidence="1">
    <location>
        <begin position="12"/>
        <end position="30"/>
    </location>
</feature>
<sequence>MKRGISRSYQIQVIMCFGVLLILAGIILTIKTDAELMSATDFMGITKKVNAISKESLESGNYEQKLSASGSIATKIKAVRPIVDFRVEVYRGMTMEELAAQLDKSLKSTLKGTGYLFATKCIETGVDPYIAVAIVLHETGCDYGTCSSLVRNCYNVGGVKGSPSCGSSGYIRYASLEQGITSYINMLARGYFSQGLTTPETIGPKYAGSPSWPSKINAYIAKIESR</sequence>
<name>A0A9D0Z0X1_9FIRM</name>
<proteinExistence type="predicted"/>
<reference evidence="2" key="2">
    <citation type="journal article" date="2021" name="PeerJ">
        <title>Extensive microbial diversity within the chicken gut microbiome revealed by metagenomics and culture.</title>
        <authorList>
            <person name="Gilroy R."/>
            <person name="Ravi A."/>
            <person name="Getino M."/>
            <person name="Pursley I."/>
            <person name="Horton D.L."/>
            <person name="Alikhan N.F."/>
            <person name="Baker D."/>
            <person name="Gharbi K."/>
            <person name="Hall N."/>
            <person name="Watson M."/>
            <person name="Adriaenssens E.M."/>
            <person name="Foster-Nyarko E."/>
            <person name="Jarju S."/>
            <person name="Secka A."/>
            <person name="Antonio M."/>
            <person name="Oren A."/>
            <person name="Chaudhuri R.R."/>
            <person name="La Ragione R."/>
            <person name="Hildebrand F."/>
            <person name="Pallen M.J."/>
        </authorList>
    </citation>
    <scope>NUCLEOTIDE SEQUENCE</scope>
    <source>
        <strain evidence="2">CHK165-10780</strain>
    </source>
</reference>
<evidence type="ECO:0000313" key="3">
    <source>
        <dbReference type="Proteomes" id="UP000886725"/>
    </source>
</evidence>
<reference evidence="2" key="1">
    <citation type="submission" date="2020-10" db="EMBL/GenBank/DDBJ databases">
        <authorList>
            <person name="Gilroy R."/>
        </authorList>
    </citation>
    <scope>NUCLEOTIDE SEQUENCE</scope>
    <source>
        <strain evidence="2">CHK165-10780</strain>
    </source>
</reference>
<organism evidence="2 3">
    <name type="scientific">Candidatus Faecenecus gallistercoris</name>
    <dbReference type="NCBI Taxonomy" id="2840793"/>
    <lineage>
        <taxon>Bacteria</taxon>
        <taxon>Bacillati</taxon>
        <taxon>Bacillota</taxon>
        <taxon>Bacillota incertae sedis</taxon>
        <taxon>Candidatus Faecenecus</taxon>
    </lineage>
</organism>
<protein>
    <submittedName>
        <fullName evidence="2">Glucosaminidase domain-containing protein</fullName>
    </submittedName>
</protein>
<keyword evidence="1" id="KW-0472">Membrane</keyword>
<evidence type="ECO:0000256" key="1">
    <source>
        <dbReference type="SAM" id="Phobius"/>
    </source>
</evidence>
<dbReference type="Proteomes" id="UP000886725">
    <property type="component" value="Unassembled WGS sequence"/>
</dbReference>
<dbReference type="EMBL" id="DVFU01000032">
    <property type="protein sequence ID" value="HIQ64425.1"/>
    <property type="molecule type" value="Genomic_DNA"/>
</dbReference>
<dbReference type="AlphaFoldDB" id="A0A9D0Z0X1"/>
<comment type="caution">
    <text evidence="2">The sequence shown here is derived from an EMBL/GenBank/DDBJ whole genome shotgun (WGS) entry which is preliminary data.</text>
</comment>
<evidence type="ECO:0000313" key="2">
    <source>
        <dbReference type="EMBL" id="HIQ64425.1"/>
    </source>
</evidence>
<keyword evidence="1" id="KW-0812">Transmembrane</keyword>
<keyword evidence="1" id="KW-1133">Transmembrane helix</keyword>